<evidence type="ECO:0000256" key="3">
    <source>
        <dbReference type="PROSITE-ProRule" id="PRU01091"/>
    </source>
</evidence>
<organism evidence="6">
    <name type="scientific">Rheinheimera sp. BAL341</name>
    <dbReference type="NCBI Taxonomy" id="1708203"/>
    <lineage>
        <taxon>Bacteria</taxon>
        <taxon>Pseudomonadati</taxon>
        <taxon>Pseudomonadota</taxon>
        <taxon>Gammaproteobacteria</taxon>
        <taxon>Chromatiales</taxon>
        <taxon>Chromatiaceae</taxon>
        <taxon>Rheinheimera</taxon>
    </lineage>
</organism>
<dbReference type="SMART" id="SM00862">
    <property type="entry name" value="Trans_reg_C"/>
    <property type="match status" value="1"/>
</dbReference>
<dbReference type="SUPFAM" id="SSF46894">
    <property type="entry name" value="C-terminal effector domain of the bipartite response regulators"/>
    <property type="match status" value="1"/>
</dbReference>
<keyword evidence="4" id="KW-0472">Membrane</keyword>
<keyword evidence="2 3" id="KW-0238">DNA-binding</keyword>
<proteinExistence type="inferred from homology"/>
<evidence type="ECO:0000313" key="6">
    <source>
        <dbReference type="EMBL" id="VHN99781.1"/>
    </source>
</evidence>
<dbReference type="InterPro" id="IPR011042">
    <property type="entry name" value="6-blade_b-propeller_TolB-like"/>
</dbReference>
<dbReference type="GO" id="GO:0000160">
    <property type="term" value="P:phosphorelay signal transduction system"/>
    <property type="evidence" value="ECO:0007669"/>
    <property type="project" value="InterPro"/>
</dbReference>
<evidence type="ECO:0000256" key="1">
    <source>
        <dbReference type="ARBA" id="ARBA00009820"/>
    </source>
</evidence>
<dbReference type="PROSITE" id="PS51755">
    <property type="entry name" value="OMPR_PHOB"/>
    <property type="match status" value="1"/>
</dbReference>
<reference evidence="6" key="1">
    <citation type="submission" date="2019-04" db="EMBL/GenBank/DDBJ databases">
        <authorList>
            <person name="Brambilla D."/>
        </authorList>
    </citation>
    <scope>NUCLEOTIDE SEQUENCE</scope>
    <source>
        <strain evidence="6">BAL1</strain>
    </source>
</reference>
<feature type="domain" description="OmpR/PhoB-type" evidence="5">
    <location>
        <begin position="1"/>
        <end position="99"/>
    </location>
</feature>
<dbReference type="SUPFAM" id="SSF82171">
    <property type="entry name" value="DPP6 N-terminal domain-like"/>
    <property type="match status" value="1"/>
</dbReference>
<dbReference type="InterPro" id="IPR016032">
    <property type="entry name" value="Sig_transdc_resp-reg_C-effctor"/>
</dbReference>
<sequence length="742" mass="83106">MDTLQLGPWRFTPADFSINDGKQRKELEPLLVKLLLCFSKEPGRIISRQELVDTIWQQSYVDDNAINRAISELRKVLQHPELPISPIKTHHRKGYSLQLDPIQGISTVQTTPNIDAVSPQPAMTEPKSTPAIAAQNSKKADKKRFYALLASIPILLIISYFWFLVPDNEVPTTSTVATGPNPAPSSLTLLNRQKITWFKGIESRPLLSPDKAFLAYSHTLPNNHVRTIVRKQLNHLGSAPQEMIIEEADKLIFAHTWQPQSQILLVQKLSKDGTRCSFERYNFATFPAGPAELVSTCQHLNISPAQLSKDGQTLFRAQSSNGLLTPSALVAENLQTGHIQLLASAPTSGFGLAMLALSPDGQQLAYIMMPESNQPEIYLYSIAERQHQRLLALTDPMIFMGLEWSTKGDYLLLPASNALLKLDIGSKSLTPIMLPDDLQVGEISLLSEQQAIISPLSFGSALQGGIQLIRISHPFEPEKTQVKPFSDAAGSTHELIFHPTNPQQQAFTANWNGNWQLWLADGERHYVVTEFTGSEMPIGSLSWSPNGRYIAIVREGNVFLYDLQLKQLLQKTQSHDIGHTLWLADSSGVIVTRIQQDSQNLWQLDLLSGNLQQLTQIAGAQPQYDQHGKLHYVRDGQLYRFIDGGRADQLRPELNPGTLYQQNLLGGDSLFSFSFMGHLRQQSLTNLDNPQIVEAQFPMQFMSLYLNPHNPHEVYVSVFQPPEMALEYIEWQPIANQKADKE</sequence>
<feature type="DNA-binding region" description="OmpR/PhoB-type" evidence="3">
    <location>
        <begin position="1"/>
        <end position="99"/>
    </location>
</feature>
<dbReference type="InterPro" id="IPR001867">
    <property type="entry name" value="OmpR/PhoB-type_DNA-bd"/>
</dbReference>
<feature type="transmembrane region" description="Helical" evidence="4">
    <location>
        <begin position="145"/>
        <end position="165"/>
    </location>
</feature>
<gene>
    <name evidence="6" type="ORF">BAL341_040</name>
</gene>
<dbReference type="GO" id="GO:0003677">
    <property type="term" value="F:DNA binding"/>
    <property type="evidence" value="ECO:0007669"/>
    <property type="project" value="UniProtKB-UniRule"/>
</dbReference>
<dbReference type="Pfam" id="PF00486">
    <property type="entry name" value="Trans_reg_C"/>
    <property type="match status" value="1"/>
</dbReference>
<evidence type="ECO:0000259" key="5">
    <source>
        <dbReference type="PROSITE" id="PS51755"/>
    </source>
</evidence>
<dbReference type="AlphaFoldDB" id="A0A486XFI0"/>
<dbReference type="PANTHER" id="PTHR36842:SF1">
    <property type="entry name" value="PROTEIN TOLB"/>
    <property type="match status" value="1"/>
</dbReference>
<accession>A0A486XFI0</accession>
<dbReference type="Pfam" id="PF07676">
    <property type="entry name" value="PD40"/>
    <property type="match status" value="1"/>
</dbReference>
<keyword evidence="4" id="KW-0812">Transmembrane</keyword>
<dbReference type="InterPro" id="IPR011659">
    <property type="entry name" value="WD40"/>
</dbReference>
<evidence type="ECO:0000256" key="2">
    <source>
        <dbReference type="ARBA" id="ARBA00023125"/>
    </source>
</evidence>
<dbReference type="EMBL" id="CAAJGR010000079">
    <property type="protein sequence ID" value="VHN99781.1"/>
    <property type="molecule type" value="Genomic_DNA"/>
</dbReference>
<dbReference type="Gene3D" id="1.10.10.10">
    <property type="entry name" value="Winged helix-like DNA-binding domain superfamily/Winged helix DNA-binding domain"/>
    <property type="match status" value="1"/>
</dbReference>
<dbReference type="InterPro" id="IPR036388">
    <property type="entry name" value="WH-like_DNA-bd_sf"/>
</dbReference>
<protein>
    <submittedName>
        <fullName evidence="6">Transcriptional activator cadC</fullName>
    </submittedName>
</protein>
<dbReference type="Gene3D" id="2.120.10.30">
    <property type="entry name" value="TolB, C-terminal domain"/>
    <property type="match status" value="2"/>
</dbReference>
<dbReference type="PANTHER" id="PTHR36842">
    <property type="entry name" value="PROTEIN TOLB HOMOLOG"/>
    <property type="match status" value="1"/>
</dbReference>
<dbReference type="CDD" id="cd00383">
    <property type="entry name" value="trans_reg_C"/>
    <property type="match status" value="1"/>
</dbReference>
<dbReference type="GO" id="GO:0006355">
    <property type="term" value="P:regulation of DNA-templated transcription"/>
    <property type="evidence" value="ECO:0007669"/>
    <property type="project" value="InterPro"/>
</dbReference>
<name>A0A486XFI0_9GAMM</name>
<keyword evidence="4" id="KW-1133">Transmembrane helix</keyword>
<evidence type="ECO:0000256" key="4">
    <source>
        <dbReference type="SAM" id="Phobius"/>
    </source>
</evidence>
<comment type="similarity">
    <text evidence="1">Belongs to the TolB family.</text>
</comment>